<dbReference type="PANTHER" id="PTHR12304:SF4">
    <property type="entry name" value="URIDINE NUCLEOSIDASE"/>
    <property type="match status" value="1"/>
</dbReference>
<dbReference type="RefSeq" id="WP_181917880.1">
    <property type="nucleotide sequence ID" value="NZ_QRDZ01000020.1"/>
</dbReference>
<keyword evidence="2" id="KW-0326">Glycosidase</keyword>
<dbReference type="PANTHER" id="PTHR12304">
    <property type="entry name" value="INOSINE-URIDINE PREFERRING NUCLEOSIDE HYDROLASE"/>
    <property type="match status" value="1"/>
</dbReference>
<evidence type="ECO:0000313" key="5">
    <source>
        <dbReference type="Proteomes" id="UP000256977"/>
    </source>
</evidence>
<proteinExistence type="predicted"/>
<dbReference type="GO" id="GO:0006152">
    <property type="term" value="P:purine nucleoside catabolic process"/>
    <property type="evidence" value="ECO:0007669"/>
    <property type="project" value="TreeGrafter"/>
</dbReference>
<dbReference type="Gene3D" id="3.90.245.10">
    <property type="entry name" value="Ribonucleoside hydrolase-like"/>
    <property type="match status" value="1"/>
</dbReference>
<protein>
    <submittedName>
        <fullName evidence="4">Purine nucleosidase/pyrimidine-specific ribonucleoside hydrolase</fullName>
    </submittedName>
</protein>
<dbReference type="AlphaFoldDB" id="A0A3D9ITZ3"/>
<sequence>MGKTRILIDTDIGDDVDDALAIALALKSTELEVAGITTVYRNAEMRAQLALQLLHVMGATDIPVATGIGQPIRNKVDSTVIPHQCRNIKTTYPPNCSLHAVELIIATLREDPDTVLVPIGPFTNIAIAAKLAPELFARSRIVAMGGAFGAVYPEYNIMCDPEAANIVLSSGARVEFVGLDVTAQCVLSENEVDRIYHCSGAAERYLCSLMDIWLHTSIAGKVTLHDPLAIAYLVDPGLLNMRSVPVAVEMDGEMTRGLTAVLRTPFRQRQAELEDNARIAVDVNVPKAKEILLSRVFNM</sequence>
<dbReference type="InterPro" id="IPR023186">
    <property type="entry name" value="IUNH"/>
</dbReference>
<feature type="domain" description="Inosine/uridine-preferring nucleoside hydrolase" evidence="3">
    <location>
        <begin position="6"/>
        <end position="289"/>
    </location>
</feature>
<dbReference type="GO" id="GO:0008477">
    <property type="term" value="F:purine nucleosidase activity"/>
    <property type="evidence" value="ECO:0007669"/>
    <property type="project" value="TreeGrafter"/>
</dbReference>
<evidence type="ECO:0000256" key="1">
    <source>
        <dbReference type="ARBA" id="ARBA00022801"/>
    </source>
</evidence>
<evidence type="ECO:0000256" key="2">
    <source>
        <dbReference type="ARBA" id="ARBA00023295"/>
    </source>
</evidence>
<dbReference type="SUPFAM" id="SSF53590">
    <property type="entry name" value="Nucleoside hydrolase"/>
    <property type="match status" value="1"/>
</dbReference>
<dbReference type="GO" id="GO:0005829">
    <property type="term" value="C:cytosol"/>
    <property type="evidence" value="ECO:0007669"/>
    <property type="project" value="TreeGrafter"/>
</dbReference>
<keyword evidence="1 4" id="KW-0378">Hydrolase</keyword>
<organism evidence="4 5">
    <name type="scientific">Cohnella phaseoli</name>
    <dbReference type="NCBI Taxonomy" id="456490"/>
    <lineage>
        <taxon>Bacteria</taxon>
        <taxon>Bacillati</taxon>
        <taxon>Bacillota</taxon>
        <taxon>Bacilli</taxon>
        <taxon>Bacillales</taxon>
        <taxon>Paenibacillaceae</taxon>
        <taxon>Cohnella</taxon>
    </lineage>
</organism>
<dbReference type="InterPro" id="IPR036452">
    <property type="entry name" value="Ribo_hydro-like"/>
</dbReference>
<gene>
    <name evidence="4" type="ORF">DFP98_12022</name>
</gene>
<reference evidence="4 5" key="1">
    <citation type="submission" date="2018-07" db="EMBL/GenBank/DDBJ databases">
        <title>Genomic Encyclopedia of Type Strains, Phase III (KMG-III): the genomes of soil and plant-associated and newly described type strains.</title>
        <authorList>
            <person name="Whitman W."/>
        </authorList>
    </citation>
    <scope>NUCLEOTIDE SEQUENCE [LARGE SCALE GENOMIC DNA]</scope>
    <source>
        <strain evidence="4 5">CECT 7287</strain>
    </source>
</reference>
<dbReference type="EMBL" id="QRDZ01000020">
    <property type="protein sequence ID" value="RED65273.1"/>
    <property type="molecule type" value="Genomic_DNA"/>
</dbReference>
<evidence type="ECO:0000259" key="3">
    <source>
        <dbReference type="Pfam" id="PF01156"/>
    </source>
</evidence>
<dbReference type="InterPro" id="IPR001910">
    <property type="entry name" value="Inosine/uridine_hydrolase_dom"/>
</dbReference>
<name>A0A3D9ITZ3_9BACL</name>
<comment type="caution">
    <text evidence="4">The sequence shown here is derived from an EMBL/GenBank/DDBJ whole genome shotgun (WGS) entry which is preliminary data.</text>
</comment>
<dbReference type="Pfam" id="PF01156">
    <property type="entry name" value="IU_nuc_hydro"/>
    <property type="match status" value="1"/>
</dbReference>
<evidence type="ECO:0000313" key="4">
    <source>
        <dbReference type="EMBL" id="RED65273.1"/>
    </source>
</evidence>
<dbReference type="Proteomes" id="UP000256977">
    <property type="component" value="Unassembled WGS sequence"/>
</dbReference>
<accession>A0A3D9ITZ3</accession>
<keyword evidence="5" id="KW-1185">Reference proteome</keyword>